<organism evidence="2 3">
    <name type="scientific">Arthrobotrys musiformis</name>
    <dbReference type="NCBI Taxonomy" id="47236"/>
    <lineage>
        <taxon>Eukaryota</taxon>
        <taxon>Fungi</taxon>
        <taxon>Dikarya</taxon>
        <taxon>Ascomycota</taxon>
        <taxon>Pezizomycotina</taxon>
        <taxon>Orbiliomycetes</taxon>
        <taxon>Orbiliales</taxon>
        <taxon>Orbiliaceae</taxon>
        <taxon>Arthrobotrys</taxon>
    </lineage>
</organism>
<proteinExistence type="predicted"/>
<evidence type="ECO:0000313" key="2">
    <source>
        <dbReference type="EMBL" id="KAK6509634.1"/>
    </source>
</evidence>
<reference evidence="2 3" key="1">
    <citation type="submission" date="2023-08" db="EMBL/GenBank/DDBJ databases">
        <authorList>
            <person name="Palmer J.M."/>
        </authorList>
    </citation>
    <scope>NUCLEOTIDE SEQUENCE [LARGE SCALE GENOMIC DNA]</scope>
    <source>
        <strain evidence="2 3">TWF481</strain>
    </source>
</reference>
<dbReference type="AlphaFoldDB" id="A0AAV9WLD8"/>
<dbReference type="Proteomes" id="UP001370758">
    <property type="component" value="Unassembled WGS sequence"/>
</dbReference>
<comment type="caution">
    <text evidence="2">The sequence shown here is derived from an EMBL/GenBank/DDBJ whole genome shotgun (WGS) entry which is preliminary data.</text>
</comment>
<keyword evidence="1" id="KW-0472">Membrane</keyword>
<accession>A0AAV9WLD8</accession>
<gene>
    <name evidence="2" type="ORF">TWF481_004367</name>
</gene>
<feature type="transmembrane region" description="Helical" evidence="1">
    <location>
        <begin position="48"/>
        <end position="68"/>
    </location>
</feature>
<keyword evidence="1" id="KW-1133">Transmembrane helix</keyword>
<keyword evidence="3" id="KW-1185">Reference proteome</keyword>
<dbReference type="EMBL" id="JAVHJL010000002">
    <property type="protein sequence ID" value="KAK6509634.1"/>
    <property type="molecule type" value="Genomic_DNA"/>
</dbReference>
<name>A0AAV9WLD8_9PEZI</name>
<evidence type="ECO:0000313" key="3">
    <source>
        <dbReference type="Proteomes" id="UP001370758"/>
    </source>
</evidence>
<evidence type="ECO:0000256" key="1">
    <source>
        <dbReference type="SAM" id="Phobius"/>
    </source>
</evidence>
<keyword evidence="1" id="KW-0812">Transmembrane</keyword>
<protein>
    <submittedName>
        <fullName evidence="2">Uncharacterized protein</fullName>
    </submittedName>
</protein>
<sequence length="89" mass="9774">MAPYLLARDQSSNPLSDIDAADVGSAITYFAQKDGLPYVSKLPLVQSLMEWCLGALLFMGFVIFGLAYGKQILKECRYLKWSGGLLASH</sequence>